<dbReference type="Pfam" id="PF02781">
    <property type="entry name" value="G6PD_C"/>
    <property type="match status" value="1"/>
</dbReference>
<dbReference type="GO" id="GO:0050661">
    <property type="term" value="F:NADP binding"/>
    <property type="evidence" value="ECO:0007669"/>
    <property type="project" value="UniProtKB-UniRule"/>
</dbReference>
<evidence type="ECO:0000259" key="9">
    <source>
        <dbReference type="Pfam" id="PF00479"/>
    </source>
</evidence>
<evidence type="ECO:0000256" key="1">
    <source>
        <dbReference type="ARBA" id="ARBA00004937"/>
    </source>
</evidence>
<evidence type="ECO:0000256" key="6">
    <source>
        <dbReference type="ARBA" id="ARBA00023277"/>
    </source>
</evidence>
<feature type="active site" description="Proton acceptor" evidence="7">
    <location>
        <position position="230"/>
    </location>
</feature>
<evidence type="ECO:0000313" key="11">
    <source>
        <dbReference type="EMBL" id="MDQ0370842.1"/>
    </source>
</evidence>
<dbReference type="Proteomes" id="UP001240236">
    <property type="component" value="Unassembled WGS sequence"/>
</dbReference>
<keyword evidence="12" id="KW-1185">Reference proteome</keyword>
<accession>A0AAE3W7R0</accession>
<comment type="catalytic activity">
    <reaction evidence="7">
        <text>D-glucose 6-phosphate + NADP(+) = 6-phospho-D-glucono-1,5-lactone + NADPH + H(+)</text>
        <dbReference type="Rhea" id="RHEA:15841"/>
        <dbReference type="ChEBI" id="CHEBI:15378"/>
        <dbReference type="ChEBI" id="CHEBI:57783"/>
        <dbReference type="ChEBI" id="CHEBI:57955"/>
        <dbReference type="ChEBI" id="CHEBI:58349"/>
        <dbReference type="ChEBI" id="CHEBI:61548"/>
        <dbReference type="EC" id="1.1.1.49"/>
    </reaction>
</comment>
<keyword evidence="3 7" id="KW-0313">Glucose metabolism</keyword>
<evidence type="ECO:0000256" key="8">
    <source>
        <dbReference type="SAM" id="MobiDB-lite"/>
    </source>
</evidence>
<feature type="binding site" evidence="7">
    <location>
        <position position="309"/>
    </location>
    <ligand>
        <name>substrate</name>
    </ligand>
</feature>
<dbReference type="EMBL" id="JAUSUZ010000001">
    <property type="protein sequence ID" value="MDQ0370842.1"/>
    <property type="molecule type" value="Genomic_DNA"/>
</dbReference>
<evidence type="ECO:0000259" key="10">
    <source>
        <dbReference type="Pfam" id="PF02781"/>
    </source>
</evidence>
<dbReference type="GO" id="GO:0004345">
    <property type="term" value="F:glucose-6-phosphate dehydrogenase activity"/>
    <property type="evidence" value="ECO:0007669"/>
    <property type="project" value="UniProtKB-UniRule"/>
</dbReference>
<evidence type="ECO:0000256" key="4">
    <source>
        <dbReference type="ARBA" id="ARBA00022857"/>
    </source>
</evidence>
<comment type="caution">
    <text evidence="7">Lacks conserved residue(s) required for the propagation of feature annotation.</text>
</comment>
<evidence type="ECO:0000256" key="2">
    <source>
        <dbReference type="ARBA" id="ARBA00009975"/>
    </source>
</evidence>
<dbReference type="RefSeq" id="WP_307247129.1">
    <property type="nucleotide sequence ID" value="NZ_JAUSUZ010000001.1"/>
</dbReference>
<feature type="domain" description="Glucose-6-phosphate dehydrogenase C-terminal" evidence="10">
    <location>
        <begin position="180"/>
        <end position="433"/>
    </location>
</feature>
<dbReference type="GO" id="GO:0009051">
    <property type="term" value="P:pentose-phosphate shunt, oxidative branch"/>
    <property type="evidence" value="ECO:0007669"/>
    <property type="project" value="TreeGrafter"/>
</dbReference>
<comment type="pathway">
    <text evidence="1 7">Carbohydrate degradation; pentose phosphate pathway; D-ribulose 5-phosphate from D-glucose 6-phosphate (oxidative stage): step 1/3.</text>
</comment>
<comment type="caution">
    <text evidence="11">The sequence shown here is derived from an EMBL/GenBank/DDBJ whole genome shotgun (WGS) entry which is preliminary data.</text>
</comment>
<organism evidence="11 12">
    <name type="scientific">Catenuloplanes indicus</name>
    <dbReference type="NCBI Taxonomy" id="137267"/>
    <lineage>
        <taxon>Bacteria</taxon>
        <taxon>Bacillati</taxon>
        <taxon>Actinomycetota</taxon>
        <taxon>Actinomycetes</taxon>
        <taxon>Micromonosporales</taxon>
        <taxon>Micromonosporaceae</taxon>
        <taxon>Catenuloplanes</taxon>
    </lineage>
</organism>
<dbReference type="PIRSF" id="PIRSF000110">
    <property type="entry name" value="G6PD"/>
    <property type="match status" value="1"/>
</dbReference>
<dbReference type="InterPro" id="IPR019796">
    <property type="entry name" value="G6P_DH_AS"/>
</dbReference>
<dbReference type="Gene3D" id="3.40.50.720">
    <property type="entry name" value="NAD(P)-binding Rossmann-like Domain"/>
    <property type="match status" value="1"/>
</dbReference>
<keyword evidence="4 7" id="KW-0521">NADP</keyword>
<dbReference type="SUPFAM" id="SSF55347">
    <property type="entry name" value="Glyceraldehyde-3-phosphate dehydrogenase-like, C-terminal domain"/>
    <property type="match status" value="1"/>
</dbReference>
<feature type="binding site" evidence="7">
    <location>
        <position position="225"/>
    </location>
    <ligand>
        <name>substrate</name>
    </ligand>
</feature>
<dbReference type="GO" id="GO:0006006">
    <property type="term" value="P:glucose metabolic process"/>
    <property type="evidence" value="ECO:0007669"/>
    <property type="project" value="UniProtKB-KW"/>
</dbReference>
<sequence length="452" mass="48602">MDGRADAVVLFGVTGDLAAKKLIPALYELTRRGRLDMPVIGVARSAWDHEQLVRTVRKAVTEAVDVVDEDAFGALASRLTMISGSYGSPATYAQVSAALGPARRPLFYLAIPPAVFPDVVGGLTGSGLAARGRVIVEKPFGHDLASATALAVTLRGAFDPERIFRIDHYLGKEAVEGITAVRFGNRLLEPVWSREHIDNVQITLAEEFGTQGRAGFYDRSGAVRDVLQNHVLQVAALLAMEPGGKAEELHVLRRMRPLTPAATVFGQYAGYADEPGVAPVSTTETFVASTLRIDTRRWAGVPFHLRAGKHLGATATEVVVTLRPATSALPGAAPNLLRLRLGRGDGLGLTINVKEPGGTVAARPVPLDVDFGSVLGPRREAYERLIDDALDGRQDRFASEETILEEWRIVAPVLDGSVLPRPYERGSWGPETAGTRPTGGWHPLSGQVRQRD</sequence>
<dbReference type="EC" id="1.1.1.49" evidence="7"/>
<feature type="binding site" evidence="7">
    <location>
        <position position="168"/>
    </location>
    <ligand>
        <name>substrate</name>
    </ligand>
</feature>
<evidence type="ECO:0000256" key="5">
    <source>
        <dbReference type="ARBA" id="ARBA00023002"/>
    </source>
</evidence>
<dbReference type="PANTHER" id="PTHR23429:SF0">
    <property type="entry name" value="GLUCOSE-6-PHOSPHATE 1-DEHYDROGENASE"/>
    <property type="match status" value="1"/>
</dbReference>
<dbReference type="InterPro" id="IPR022674">
    <property type="entry name" value="G6P_DH_NAD-bd"/>
</dbReference>
<comment type="function">
    <text evidence="7">Catalyzes the oxidation of glucose 6-phosphate to 6-phosphogluconolactone.</text>
</comment>
<dbReference type="PANTHER" id="PTHR23429">
    <property type="entry name" value="GLUCOSE-6-PHOSPHATE 1-DEHYDROGENASE G6PD"/>
    <property type="match status" value="1"/>
</dbReference>
<dbReference type="InterPro" id="IPR001282">
    <property type="entry name" value="G6P_DH"/>
</dbReference>
<dbReference type="SUPFAM" id="SSF51735">
    <property type="entry name" value="NAD(P)-binding Rossmann-fold domains"/>
    <property type="match status" value="1"/>
</dbReference>
<feature type="binding site" evidence="7">
    <location>
        <position position="206"/>
    </location>
    <ligand>
        <name>substrate</name>
    </ligand>
</feature>
<dbReference type="InterPro" id="IPR022675">
    <property type="entry name" value="G6P_DH_C"/>
</dbReference>
<evidence type="ECO:0000313" key="12">
    <source>
        <dbReference type="Proteomes" id="UP001240236"/>
    </source>
</evidence>
<dbReference type="PRINTS" id="PR00079">
    <property type="entry name" value="G6PDHDRGNASE"/>
</dbReference>
<reference evidence="11 12" key="1">
    <citation type="submission" date="2023-07" db="EMBL/GenBank/DDBJ databases">
        <title>Sequencing the genomes of 1000 actinobacteria strains.</title>
        <authorList>
            <person name="Klenk H.-P."/>
        </authorList>
    </citation>
    <scope>NUCLEOTIDE SEQUENCE [LARGE SCALE GENOMIC DNA]</scope>
    <source>
        <strain evidence="11 12">DSM 44709</strain>
    </source>
</reference>
<name>A0AAE3W7R0_9ACTN</name>
<dbReference type="PROSITE" id="PS00069">
    <property type="entry name" value="G6P_DEHYDROGENASE"/>
    <property type="match status" value="1"/>
</dbReference>
<feature type="binding site" evidence="7">
    <location>
        <position position="138"/>
    </location>
    <ligand>
        <name>NADP(+)</name>
        <dbReference type="ChEBI" id="CHEBI:58349"/>
    </ligand>
</feature>
<dbReference type="GO" id="GO:0005829">
    <property type="term" value="C:cytosol"/>
    <property type="evidence" value="ECO:0007669"/>
    <property type="project" value="TreeGrafter"/>
</dbReference>
<dbReference type="InterPro" id="IPR036291">
    <property type="entry name" value="NAD(P)-bd_dom_sf"/>
</dbReference>
<dbReference type="Gene3D" id="3.30.360.10">
    <property type="entry name" value="Dihydrodipicolinate Reductase, domain 2"/>
    <property type="match status" value="1"/>
</dbReference>
<comment type="similarity">
    <text evidence="2 7">Belongs to the glucose-6-phosphate dehydrogenase family.</text>
</comment>
<gene>
    <name evidence="7" type="primary">zwf</name>
    <name evidence="11" type="ORF">J2S42_007511</name>
</gene>
<proteinExistence type="inferred from homology"/>
<evidence type="ECO:0000256" key="7">
    <source>
        <dbReference type="HAMAP-Rule" id="MF_00966"/>
    </source>
</evidence>
<keyword evidence="6 7" id="KW-0119">Carbohydrate metabolism</keyword>
<dbReference type="AlphaFoldDB" id="A0AAE3W7R0"/>
<feature type="domain" description="Glucose-6-phosphate dehydrogenase NAD-binding" evidence="9">
    <location>
        <begin position="9"/>
        <end position="176"/>
    </location>
</feature>
<feature type="binding site" evidence="7">
    <location>
        <position position="44"/>
    </location>
    <ligand>
        <name>NADP(+)</name>
        <dbReference type="ChEBI" id="CHEBI:58349"/>
    </ligand>
</feature>
<keyword evidence="5 7" id="KW-0560">Oxidoreductase</keyword>
<evidence type="ECO:0000256" key="3">
    <source>
        <dbReference type="ARBA" id="ARBA00022526"/>
    </source>
</evidence>
<feature type="region of interest" description="Disordered" evidence="8">
    <location>
        <begin position="425"/>
        <end position="452"/>
    </location>
</feature>
<feature type="binding site" evidence="7">
    <location>
        <position position="172"/>
    </location>
    <ligand>
        <name>substrate</name>
    </ligand>
</feature>
<dbReference type="HAMAP" id="MF_00966">
    <property type="entry name" value="G6PD"/>
    <property type="match status" value="1"/>
</dbReference>
<dbReference type="NCBIfam" id="TIGR00871">
    <property type="entry name" value="zwf"/>
    <property type="match status" value="1"/>
</dbReference>
<protein>
    <recommendedName>
        <fullName evidence="7">Glucose-6-phosphate 1-dehydrogenase</fullName>
        <shortName evidence="7">G6PD</shortName>
        <ecNumber evidence="7">1.1.1.49</ecNumber>
    </recommendedName>
</protein>
<dbReference type="Pfam" id="PF00479">
    <property type="entry name" value="G6PD_N"/>
    <property type="match status" value="1"/>
</dbReference>